<dbReference type="EMBL" id="FRBX01000005">
    <property type="protein sequence ID" value="SHN02070.1"/>
    <property type="molecule type" value="Genomic_DNA"/>
</dbReference>
<protein>
    <recommendedName>
        <fullName evidence="1">DUF7674 domain-containing protein</fullName>
    </recommendedName>
</protein>
<comment type="caution">
    <text evidence="2">The sequence shown here is derived from an EMBL/GenBank/DDBJ whole genome shotgun (WGS) entry which is preliminary data.</text>
</comment>
<sequence>MIGFFYACFLAQNHIPFIYNTLPTTLLFRNIFWHKEEEQKNSFKMKNQVTSIYKQAERFAEITKKSIISGNIVRAKKCLALAERLFITGSFETKNAISNVYIFSVSSFMEMRHCNISHLFPQTLKAEYIKQVNTSGV</sequence>
<name>A0ABY1J7J9_9FLAO</name>
<evidence type="ECO:0000313" key="2">
    <source>
        <dbReference type="EMBL" id="SHN02070.1"/>
    </source>
</evidence>
<organism evidence="2 3">
    <name type="scientific">Flavobacterium pectinovorum</name>
    <dbReference type="NCBI Taxonomy" id="29533"/>
    <lineage>
        <taxon>Bacteria</taxon>
        <taxon>Pseudomonadati</taxon>
        <taxon>Bacteroidota</taxon>
        <taxon>Flavobacteriia</taxon>
        <taxon>Flavobacteriales</taxon>
        <taxon>Flavobacteriaceae</taxon>
        <taxon>Flavobacterium</taxon>
    </lineage>
</organism>
<accession>A0ABY1J7J9</accession>
<feature type="domain" description="DUF7674" evidence="1">
    <location>
        <begin position="47"/>
        <end position="132"/>
    </location>
</feature>
<dbReference type="InterPro" id="IPR056091">
    <property type="entry name" value="DUF7674"/>
</dbReference>
<dbReference type="Proteomes" id="UP000184216">
    <property type="component" value="Unassembled WGS sequence"/>
</dbReference>
<reference evidence="2 3" key="1">
    <citation type="submission" date="2016-11" db="EMBL/GenBank/DDBJ databases">
        <authorList>
            <person name="Varghese N."/>
            <person name="Submissions S."/>
        </authorList>
    </citation>
    <scope>NUCLEOTIDE SEQUENCE [LARGE SCALE GENOMIC DNA]</scope>
    <source>
        <strain evidence="2 3">DSM 6368</strain>
    </source>
</reference>
<evidence type="ECO:0000259" key="1">
    <source>
        <dbReference type="Pfam" id="PF24722"/>
    </source>
</evidence>
<proteinExistence type="predicted"/>
<dbReference type="Pfam" id="PF24722">
    <property type="entry name" value="DUF7674"/>
    <property type="match status" value="1"/>
</dbReference>
<keyword evidence="3" id="KW-1185">Reference proteome</keyword>
<evidence type="ECO:0000313" key="3">
    <source>
        <dbReference type="Proteomes" id="UP000184216"/>
    </source>
</evidence>
<gene>
    <name evidence="2" type="ORF">SAMN05444387_3840</name>
</gene>